<keyword evidence="1" id="KW-0812">Transmembrane</keyword>
<sequence length="69" mass="8061">MIECYRFSDRDDNALHKVASPLVVCFLESLPFTLPMPLFYWMFINPKATPGCCQYAKKLAIFRRLEVIT</sequence>
<feature type="transmembrane region" description="Helical" evidence="1">
    <location>
        <begin position="21"/>
        <end position="43"/>
    </location>
</feature>
<dbReference type="KEGG" id="sect:A359_07170"/>
<gene>
    <name evidence="2" type="ORF">A359_07170</name>
</gene>
<keyword evidence="1" id="KW-0472">Membrane</keyword>
<organism evidence="2 3">
    <name type="scientific">secondary endosymbiont of Ctenarytaina eucalypti</name>
    <dbReference type="NCBI Taxonomy" id="1199245"/>
    <lineage>
        <taxon>Bacteria</taxon>
        <taxon>Pseudomonadati</taxon>
        <taxon>Pseudomonadota</taxon>
        <taxon>Gammaproteobacteria</taxon>
        <taxon>Enterobacterales</taxon>
        <taxon>Enterobacteriaceae</taxon>
        <taxon>aphid secondary symbionts</taxon>
    </lineage>
</organism>
<dbReference type="Proteomes" id="UP000003936">
    <property type="component" value="Chromosome"/>
</dbReference>
<name>J3VT03_9ENTR</name>
<keyword evidence="1" id="KW-1133">Transmembrane helix</keyword>
<evidence type="ECO:0000313" key="3">
    <source>
        <dbReference type="Proteomes" id="UP000003936"/>
    </source>
</evidence>
<keyword evidence="3" id="KW-1185">Reference proteome</keyword>
<protein>
    <submittedName>
        <fullName evidence="2">Uncharacterized protein</fullName>
    </submittedName>
</protein>
<dbReference type="EMBL" id="CP003546">
    <property type="protein sequence ID" value="AFP85091.1"/>
    <property type="molecule type" value="Genomic_DNA"/>
</dbReference>
<dbReference type="HOGENOM" id="CLU_2773550_0_0_6"/>
<reference evidence="2 3" key="1">
    <citation type="journal article" date="2012" name="Mol. Biol. Evol.">
        <title>Genome reduction and co-evolution between the primary and secondary bacterial symbionts of psyllids.</title>
        <authorList>
            <person name="Sloan D.B."/>
            <person name="Moran N.A."/>
        </authorList>
    </citation>
    <scope>NUCLEOTIDE SEQUENCE [LARGE SCALE GENOMIC DNA]</scope>
    <source>
        <strain evidence="2">Ceuc_S</strain>
    </source>
</reference>
<evidence type="ECO:0000256" key="1">
    <source>
        <dbReference type="SAM" id="Phobius"/>
    </source>
</evidence>
<accession>J3VT03</accession>
<dbReference type="AlphaFoldDB" id="J3VT03"/>
<evidence type="ECO:0000313" key="2">
    <source>
        <dbReference type="EMBL" id="AFP85091.1"/>
    </source>
</evidence>
<proteinExistence type="predicted"/>